<evidence type="ECO:0000256" key="1">
    <source>
        <dbReference type="ARBA" id="ARBA00022463"/>
    </source>
</evidence>
<sequence>MQFTLDVQTSSLQIYNPAPLSYYSTVSVFAEFIDQLPRVIFDNCQNASFNVDRFIRSFLLGLPLCLGGFLHGDRYRVPARLQPQLYRHTLRTGFHPRFSHGTRQTCFRISLPDSEAATRILLQRTSSSLLSQVIRRCPEILIRGLDDFSRVLSVWTGRTHQADILRVSTAPLGFRGLHGIYALGGLLDDVANGDPVSEGVGLHSIANILIQVLGRDGAKDFWQLANFPCYHAVQNPQGVNIDAPL</sequence>
<keyword evidence="3" id="KW-1090">Inhibition of host innate immune response by virus</keyword>
<accession>A0A7G3W8L0</accession>
<organism evidence="5">
    <name type="scientific">Allium polerovirus A</name>
    <dbReference type="NCBI Taxonomy" id="2593979"/>
    <lineage>
        <taxon>Viruses</taxon>
        <taxon>Riboviria</taxon>
        <taxon>Orthornavirae</taxon>
        <taxon>Pisuviricota</taxon>
        <taxon>Pisoniviricetes</taxon>
        <taxon>Sobelivirales</taxon>
        <taxon>Solemoviridae</taxon>
        <taxon>Polerovirus</taxon>
        <taxon>Polerovirus APVA</taxon>
    </lineage>
</organism>
<dbReference type="GO" id="GO:0016032">
    <property type="term" value="P:viral process"/>
    <property type="evidence" value="ECO:0007669"/>
    <property type="project" value="InterPro"/>
</dbReference>
<dbReference type="InterPro" id="IPR006755">
    <property type="entry name" value="Virus_P0"/>
</dbReference>
<dbReference type="EMBL" id="MH898527">
    <property type="protein sequence ID" value="QED42835.1"/>
    <property type="molecule type" value="Genomic_RNA"/>
</dbReference>
<proteinExistence type="predicted"/>
<dbReference type="GO" id="GO:0052170">
    <property type="term" value="P:symbiont-mediated suppression of host innate immune response"/>
    <property type="evidence" value="ECO:0007669"/>
    <property type="project" value="UniProtKB-KW"/>
</dbReference>
<evidence type="ECO:0000256" key="4">
    <source>
        <dbReference type="ARBA" id="ARBA00023280"/>
    </source>
</evidence>
<evidence type="ECO:0000256" key="3">
    <source>
        <dbReference type="ARBA" id="ARBA00022632"/>
    </source>
</evidence>
<keyword evidence="2" id="KW-0945">Host-virus interaction</keyword>
<evidence type="ECO:0000313" key="5">
    <source>
        <dbReference type="EMBL" id="QED42835.1"/>
    </source>
</evidence>
<evidence type="ECO:0000256" key="2">
    <source>
        <dbReference type="ARBA" id="ARBA00022581"/>
    </source>
</evidence>
<reference evidence="5" key="1">
    <citation type="submission" date="2018-09" db="EMBL/GenBank/DDBJ databases">
        <authorList>
            <person name="Jo Y."/>
            <person name="Cho W.K."/>
        </authorList>
    </citation>
    <scope>NUCLEOTIDE SEQUENCE</scope>
    <source>
        <strain evidence="5">Won</strain>
    </source>
</reference>
<keyword evidence="4" id="KW-0899">Viral immunoevasion</keyword>
<dbReference type="Pfam" id="PF04662">
    <property type="entry name" value="Luteo_PO"/>
    <property type="match status" value="1"/>
</dbReference>
<keyword evidence="1" id="KW-0941">Suppressor of RNA silencing</keyword>
<gene>
    <name evidence="5" type="primary">ORF1</name>
</gene>
<name>A0A7G3W8L0_9VIRU</name>
<protein>
    <submittedName>
        <fullName evidence="5">Putative P0</fullName>
    </submittedName>
</protein>